<keyword evidence="3" id="KW-1185">Reference proteome</keyword>
<accession>A0A3M7T767</accession>
<gene>
    <name evidence="2" type="ORF">BpHYR1_026090</name>
</gene>
<sequence>MHYVIQFLVKMMVVTLYQKTRRYADNTFVLIMILKISALKHVNAEIQRLPTHQNKISCQNNGIFDPASCKCKCLFGFSGNDCSIGPDCGSLPNDPKDCSDVFCYDKDLKSLCPRTCQCKNSSKLCNKISCQNNGIFDPAVCKCICLVGYSGNDCSVSSECGSLPEDPKICLKDFCSDRDLRVLCPKTCKCLF</sequence>
<reference evidence="2 3" key="1">
    <citation type="journal article" date="2018" name="Sci. Rep.">
        <title>Genomic signatures of local adaptation to the degree of environmental predictability in rotifers.</title>
        <authorList>
            <person name="Franch-Gras L."/>
            <person name="Hahn C."/>
            <person name="Garcia-Roger E.M."/>
            <person name="Carmona M.J."/>
            <person name="Serra M."/>
            <person name="Gomez A."/>
        </authorList>
    </citation>
    <scope>NUCLEOTIDE SEQUENCE [LARGE SCALE GENOMIC DNA]</scope>
    <source>
        <strain evidence="2">HYR1</strain>
    </source>
</reference>
<dbReference type="Proteomes" id="UP000276133">
    <property type="component" value="Unassembled WGS sequence"/>
</dbReference>
<proteinExistence type="predicted"/>
<comment type="caution">
    <text evidence="2">The sequence shown here is derived from an EMBL/GenBank/DDBJ whole genome shotgun (WGS) entry which is preliminary data.</text>
</comment>
<name>A0A3M7T767_BRAPC</name>
<dbReference type="PROSITE" id="PS01186">
    <property type="entry name" value="EGF_2"/>
    <property type="match status" value="1"/>
</dbReference>
<dbReference type="InterPro" id="IPR000742">
    <property type="entry name" value="EGF"/>
</dbReference>
<evidence type="ECO:0000259" key="1">
    <source>
        <dbReference type="PROSITE" id="PS01186"/>
    </source>
</evidence>
<dbReference type="AlphaFoldDB" id="A0A3M7T767"/>
<dbReference type="STRING" id="10195.A0A3M7T767"/>
<evidence type="ECO:0000313" key="3">
    <source>
        <dbReference type="Proteomes" id="UP000276133"/>
    </source>
</evidence>
<feature type="domain" description="EGF-like" evidence="1">
    <location>
        <begin position="143"/>
        <end position="154"/>
    </location>
</feature>
<organism evidence="2 3">
    <name type="scientific">Brachionus plicatilis</name>
    <name type="common">Marine rotifer</name>
    <name type="synonym">Brachionus muelleri</name>
    <dbReference type="NCBI Taxonomy" id="10195"/>
    <lineage>
        <taxon>Eukaryota</taxon>
        <taxon>Metazoa</taxon>
        <taxon>Spiralia</taxon>
        <taxon>Gnathifera</taxon>
        <taxon>Rotifera</taxon>
        <taxon>Eurotatoria</taxon>
        <taxon>Monogononta</taxon>
        <taxon>Pseudotrocha</taxon>
        <taxon>Ploima</taxon>
        <taxon>Brachionidae</taxon>
        <taxon>Brachionus</taxon>
    </lineage>
</organism>
<evidence type="ECO:0000313" key="2">
    <source>
        <dbReference type="EMBL" id="RNA43835.1"/>
    </source>
</evidence>
<dbReference type="EMBL" id="REGN01000173">
    <property type="protein sequence ID" value="RNA43835.1"/>
    <property type="molecule type" value="Genomic_DNA"/>
</dbReference>
<dbReference type="OrthoDB" id="43654at2759"/>
<protein>
    <submittedName>
        <fullName evidence="2">Tenascin-N-like isoform X1</fullName>
    </submittedName>
</protein>